<evidence type="ECO:0000313" key="2">
    <source>
        <dbReference type="Proteomes" id="UP000176198"/>
    </source>
</evidence>
<proteinExistence type="predicted"/>
<gene>
    <name evidence="1" type="ORF">A2115_00210</name>
</gene>
<dbReference type="AlphaFoldDB" id="A0A1F7WGA6"/>
<protein>
    <submittedName>
        <fullName evidence="1">Uncharacterized protein</fullName>
    </submittedName>
</protein>
<evidence type="ECO:0000313" key="1">
    <source>
        <dbReference type="EMBL" id="OGM01862.1"/>
    </source>
</evidence>
<dbReference type="EMBL" id="MGFJ01000036">
    <property type="protein sequence ID" value="OGM01862.1"/>
    <property type="molecule type" value="Genomic_DNA"/>
</dbReference>
<comment type="caution">
    <text evidence="1">The sequence shown here is derived from an EMBL/GenBank/DDBJ whole genome shotgun (WGS) entry which is preliminary data.</text>
</comment>
<sequence>MASEIYRFSGPTDEYGFKVTGQIPRDIYLLDPSGVDTNLYTLVSEFPRILKDIRGNLCDRYGFRVQGETLLQWQQWVTR</sequence>
<dbReference type="Proteomes" id="UP000176198">
    <property type="component" value="Unassembled WGS sequence"/>
</dbReference>
<name>A0A1F7WGA6_9BACT</name>
<accession>A0A1F7WGA6</accession>
<organism evidence="1 2">
    <name type="scientific">Candidatus Woesebacteria bacterium GWA1_41_8</name>
    <dbReference type="NCBI Taxonomy" id="1802471"/>
    <lineage>
        <taxon>Bacteria</taxon>
        <taxon>Candidatus Woeseibacteriota</taxon>
    </lineage>
</organism>
<dbReference type="STRING" id="1802471.A2115_00210"/>
<reference evidence="1 2" key="1">
    <citation type="journal article" date="2016" name="Nat. Commun.">
        <title>Thousands of microbial genomes shed light on interconnected biogeochemical processes in an aquifer system.</title>
        <authorList>
            <person name="Anantharaman K."/>
            <person name="Brown C.T."/>
            <person name="Hug L.A."/>
            <person name="Sharon I."/>
            <person name="Castelle C.J."/>
            <person name="Probst A.J."/>
            <person name="Thomas B.C."/>
            <person name="Singh A."/>
            <person name="Wilkins M.J."/>
            <person name="Karaoz U."/>
            <person name="Brodie E.L."/>
            <person name="Williams K.H."/>
            <person name="Hubbard S.S."/>
            <person name="Banfield J.F."/>
        </authorList>
    </citation>
    <scope>NUCLEOTIDE SEQUENCE [LARGE SCALE GENOMIC DNA]</scope>
</reference>